<dbReference type="EMBL" id="CM023481">
    <property type="protein sequence ID" value="KAH6944959.1"/>
    <property type="molecule type" value="Genomic_DNA"/>
</dbReference>
<keyword evidence="2" id="KW-1185">Reference proteome</keyword>
<evidence type="ECO:0000313" key="1">
    <source>
        <dbReference type="EMBL" id="KAH6944959.1"/>
    </source>
</evidence>
<name>A0ACB7TFZ0_HYAAI</name>
<proteinExistence type="predicted"/>
<comment type="caution">
    <text evidence="1">The sequence shown here is derived from an EMBL/GenBank/DDBJ whole genome shotgun (WGS) entry which is preliminary data.</text>
</comment>
<gene>
    <name evidence="1" type="ORF">HPB50_006332</name>
</gene>
<dbReference type="Proteomes" id="UP000821845">
    <property type="component" value="Chromosome 1"/>
</dbReference>
<reference evidence="1" key="1">
    <citation type="submission" date="2020-05" db="EMBL/GenBank/DDBJ databases">
        <title>Large-scale comparative analyses of tick genomes elucidate their genetic diversity and vector capacities.</title>
        <authorList>
            <person name="Jia N."/>
            <person name="Wang J."/>
            <person name="Shi W."/>
            <person name="Du L."/>
            <person name="Sun Y."/>
            <person name="Zhan W."/>
            <person name="Jiang J."/>
            <person name="Wang Q."/>
            <person name="Zhang B."/>
            <person name="Ji P."/>
            <person name="Sakyi L.B."/>
            <person name="Cui X."/>
            <person name="Yuan T."/>
            <person name="Jiang B."/>
            <person name="Yang W."/>
            <person name="Lam T.T.-Y."/>
            <person name="Chang Q."/>
            <person name="Ding S."/>
            <person name="Wang X."/>
            <person name="Zhu J."/>
            <person name="Ruan X."/>
            <person name="Zhao L."/>
            <person name="Wei J."/>
            <person name="Que T."/>
            <person name="Du C."/>
            <person name="Cheng J."/>
            <person name="Dai P."/>
            <person name="Han X."/>
            <person name="Huang E."/>
            <person name="Gao Y."/>
            <person name="Liu J."/>
            <person name="Shao H."/>
            <person name="Ye R."/>
            <person name="Li L."/>
            <person name="Wei W."/>
            <person name="Wang X."/>
            <person name="Wang C."/>
            <person name="Yang T."/>
            <person name="Huo Q."/>
            <person name="Li W."/>
            <person name="Guo W."/>
            <person name="Chen H."/>
            <person name="Zhou L."/>
            <person name="Ni X."/>
            <person name="Tian J."/>
            <person name="Zhou Y."/>
            <person name="Sheng Y."/>
            <person name="Liu T."/>
            <person name="Pan Y."/>
            <person name="Xia L."/>
            <person name="Li J."/>
            <person name="Zhao F."/>
            <person name="Cao W."/>
        </authorList>
    </citation>
    <scope>NUCLEOTIDE SEQUENCE</scope>
    <source>
        <strain evidence="1">Hyas-2018</strain>
    </source>
</reference>
<protein>
    <submittedName>
        <fullName evidence="1">Uncharacterized protein</fullName>
    </submittedName>
</protein>
<accession>A0ACB7TFZ0</accession>
<evidence type="ECO:0000313" key="2">
    <source>
        <dbReference type="Proteomes" id="UP000821845"/>
    </source>
</evidence>
<organism evidence="1 2">
    <name type="scientific">Hyalomma asiaticum</name>
    <name type="common">Tick</name>
    <dbReference type="NCBI Taxonomy" id="266040"/>
    <lineage>
        <taxon>Eukaryota</taxon>
        <taxon>Metazoa</taxon>
        <taxon>Ecdysozoa</taxon>
        <taxon>Arthropoda</taxon>
        <taxon>Chelicerata</taxon>
        <taxon>Arachnida</taxon>
        <taxon>Acari</taxon>
        <taxon>Parasitiformes</taxon>
        <taxon>Ixodida</taxon>
        <taxon>Ixodoidea</taxon>
        <taxon>Ixodidae</taxon>
        <taxon>Hyalomminae</taxon>
        <taxon>Hyalomma</taxon>
    </lineage>
</organism>
<sequence length="83" mass="8662">MSMIVLACILGASVVGHAYGLAGAVYEANNYLDTVLGVVLPLQVNAANMTMILLPGFTVRHSDDTGALNVSFDNSVLVGFGKY</sequence>